<dbReference type="InterPro" id="IPR024499">
    <property type="entry name" value="Mbeg1-like"/>
</dbReference>
<dbReference type="Proteomes" id="UP001275867">
    <property type="component" value="Unassembled WGS sequence"/>
</dbReference>
<dbReference type="EMBL" id="WERX01000006">
    <property type="protein sequence ID" value="MDV7693793.1"/>
    <property type="molecule type" value="Genomic_DNA"/>
</dbReference>
<dbReference type="Gene3D" id="3.40.50.1820">
    <property type="entry name" value="alpha/beta hydrolase"/>
    <property type="match status" value="1"/>
</dbReference>
<proteinExistence type="predicted"/>
<protein>
    <submittedName>
        <fullName evidence="1">DUF2974 domain-containing protein</fullName>
    </submittedName>
</protein>
<dbReference type="Pfam" id="PF11187">
    <property type="entry name" value="Mbeg1-like"/>
    <property type="match status" value="1"/>
</dbReference>
<dbReference type="InterPro" id="IPR029058">
    <property type="entry name" value="AB_hydrolase_fold"/>
</dbReference>
<comment type="caution">
    <text evidence="1">The sequence shown here is derived from an EMBL/GenBank/DDBJ whole genome shotgun (WGS) entry which is preliminary data.</text>
</comment>
<organism evidence="1 2">
    <name type="scientific">Pediococcus parvulus</name>
    <dbReference type="NCBI Taxonomy" id="54062"/>
    <lineage>
        <taxon>Bacteria</taxon>
        <taxon>Bacillati</taxon>
        <taxon>Bacillota</taxon>
        <taxon>Bacilli</taxon>
        <taxon>Lactobacillales</taxon>
        <taxon>Lactobacillaceae</taxon>
        <taxon>Pediococcus</taxon>
    </lineage>
</organism>
<dbReference type="AlphaFoldDB" id="A0AAP5TBZ6"/>
<accession>A0AAP5TBZ6</accession>
<dbReference type="SUPFAM" id="SSF53474">
    <property type="entry name" value="alpha/beta-Hydrolases"/>
    <property type="match status" value="1"/>
</dbReference>
<reference evidence="1" key="1">
    <citation type="submission" date="2019-10" db="EMBL/GenBank/DDBJ databases">
        <title>Malate fermentation in French cider.</title>
        <authorList>
            <person name="Cousin F.J."/>
            <person name="Medina Fernandez S."/>
            <person name="Misery B."/>
            <person name="Laplace J.-M."/>
            <person name="Cretenet M."/>
        </authorList>
    </citation>
    <scope>NUCLEOTIDE SEQUENCE</scope>
    <source>
        <strain evidence="1">UCMA15901</strain>
    </source>
</reference>
<evidence type="ECO:0000313" key="1">
    <source>
        <dbReference type="EMBL" id="MDV7693793.1"/>
    </source>
</evidence>
<sequence length="373" mass="42515">MVFSNQDTNQKSLFGEKLKMPDLLNYLDNYNRPITADLNVADQMILTRLPFLPLQDIVAGNLDDEIALPQALKQLETQLANTSEHLLLPNDRILIQKLQTSFRYEKVSLSNFKIQSPENLDNQCAAITVRVAPHTKIIVFRGADGTTLGWQSDLQVLYEPNGERWQSFARNYLEKTMHANSDNFQIIGYSKGGSMAIYVASQIDAKNRIKQVINFDGPKVTSTDDLPETFKTRFQTYLPQLPFFGIGSAFTNAPKIVTSMATGIWQHDLYSWHLHDADPVILGQSQTTDDFLNHQLCPWIHKQTRANAQQFINTFWEILDDTQAVSVNDLLKHWQQVTKAYRKQSSTWDPVAQQMGKNTLQSAFQIIVSFTPF</sequence>
<name>A0AAP5TBZ6_9LACO</name>
<gene>
    <name evidence="1" type="ORF">GA842_02635</name>
</gene>
<evidence type="ECO:0000313" key="2">
    <source>
        <dbReference type="Proteomes" id="UP001275867"/>
    </source>
</evidence>